<reference evidence="1" key="1">
    <citation type="submission" date="2022-10" db="EMBL/GenBank/DDBJ databases">
        <title>Tapping the CABI collections for fungal endophytes: first genome assemblies for Collariella, Neodidymelliopsis, Ascochyta clinopodiicola, Didymella pomorum, Didymosphaeria variabile, Neocosmospora piperis and Neocucurbitaria cava.</title>
        <authorList>
            <person name="Hill R."/>
        </authorList>
    </citation>
    <scope>NUCLEOTIDE SEQUENCE</scope>
    <source>
        <strain evidence="1">IMI 366586</strain>
    </source>
</reference>
<comment type="caution">
    <text evidence="1">The sequence shown here is derived from an EMBL/GenBank/DDBJ whole genome shotgun (WGS) entry which is preliminary data.</text>
</comment>
<evidence type="ECO:0000313" key="2">
    <source>
        <dbReference type="Proteomes" id="UP001140502"/>
    </source>
</evidence>
<proteinExistence type="predicted"/>
<evidence type="ECO:0000313" key="1">
    <source>
        <dbReference type="EMBL" id="KAJ4326739.1"/>
    </source>
</evidence>
<dbReference type="AlphaFoldDB" id="A0A9W8WIF9"/>
<dbReference type="EMBL" id="JAPEUR010000037">
    <property type="protein sequence ID" value="KAJ4326739.1"/>
    <property type="molecule type" value="Genomic_DNA"/>
</dbReference>
<protein>
    <submittedName>
        <fullName evidence="1">Uncharacterized protein</fullName>
    </submittedName>
</protein>
<dbReference type="Proteomes" id="UP001140502">
    <property type="component" value="Unassembled WGS sequence"/>
</dbReference>
<keyword evidence="2" id="KW-1185">Reference proteome</keyword>
<name>A0A9W8WIF9_9HYPO</name>
<dbReference type="OrthoDB" id="5304511at2759"/>
<accession>A0A9W8WIF9</accession>
<sequence length="194" mass="22619">MLGRVKDDLCPRNVKFRLEGGVYRYEEAFRLTAEIGDYVESMVSRGLGMAIRLLSIDDDEQLAMEFRQSLFREKCPDASLKEAVSMDAQRISRYDMPRILPGRVEVMGGEYMGFMGDSVLPTEPPQAWVQLWGEMYSTIYGEYIPESVQRWGYVMWNKDRWNVPGGDKLVVKQWRQYPHCIYEVMEDYGWTPGI</sequence>
<organism evidence="1 2">
    <name type="scientific">Fusarium piperis</name>
    <dbReference type="NCBI Taxonomy" id="1435070"/>
    <lineage>
        <taxon>Eukaryota</taxon>
        <taxon>Fungi</taxon>
        <taxon>Dikarya</taxon>
        <taxon>Ascomycota</taxon>
        <taxon>Pezizomycotina</taxon>
        <taxon>Sordariomycetes</taxon>
        <taxon>Hypocreomycetidae</taxon>
        <taxon>Hypocreales</taxon>
        <taxon>Nectriaceae</taxon>
        <taxon>Fusarium</taxon>
        <taxon>Fusarium solani species complex</taxon>
    </lineage>
</organism>
<gene>
    <name evidence="1" type="ORF">N0V84_002859</name>
</gene>